<evidence type="ECO:0000256" key="1">
    <source>
        <dbReference type="ARBA" id="ARBA00006926"/>
    </source>
</evidence>
<organism evidence="7 8">
    <name type="scientific">Atlanticothrix silvestris CENA357</name>
    <dbReference type="NCBI Taxonomy" id="1725252"/>
    <lineage>
        <taxon>Bacteria</taxon>
        <taxon>Bacillati</taxon>
        <taxon>Cyanobacteriota</taxon>
        <taxon>Cyanophyceae</taxon>
        <taxon>Nostocales</taxon>
        <taxon>Nodulariaceae</taxon>
        <taxon>Atlanticothrix</taxon>
        <taxon>Atlanticothrix silvestris</taxon>
    </lineage>
</organism>
<dbReference type="EMBL" id="JAECZB010000035">
    <property type="protein sequence ID" value="MBH8553544.1"/>
    <property type="molecule type" value="Genomic_DNA"/>
</dbReference>
<gene>
    <name evidence="7" type="ORF">I8751_14425</name>
</gene>
<evidence type="ECO:0000256" key="3">
    <source>
        <dbReference type="ARBA" id="ARBA00023002"/>
    </source>
</evidence>
<dbReference type="GO" id="GO:0004601">
    <property type="term" value="F:peroxidase activity"/>
    <property type="evidence" value="ECO:0007669"/>
    <property type="project" value="UniProtKB-KW"/>
</dbReference>
<evidence type="ECO:0000313" key="8">
    <source>
        <dbReference type="Proteomes" id="UP000599391"/>
    </source>
</evidence>
<dbReference type="RefSeq" id="WP_214439820.1">
    <property type="nucleotide sequence ID" value="NZ_JAECZB010000035.1"/>
</dbReference>
<dbReference type="FunFam" id="3.40.30.10:FF:000010">
    <property type="entry name" value="Glutathione peroxidase"/>
    <property type="match status" value="1"/>
</dbReference>
<dbReference type="InterPro" id="IPR036249">
    <property type="entry name" value="Thioredoxin-like_sf"/>
</dbReference>
<dbReference type="Pfam" id="PF00255">
    <property type="entry name" value="GSHPx"/>
    <property type="match status" value="1"/>
</dbReference>
<keyword evidence="8" id="KW-1185">Reference proteome</keyword>
<dbReference type="CDD" id="cd00340">
    <property type="entry name" value="GSH_Peroxidase"/>
    <property type="match status" value="1"/>
</dbReference>
<keyword evidence="2 5" id="KW-0575">Peroxidase</keyword>
<dbReference type="PROSITE" id="PS00460">
    <property type="entry name" value="GLUTATHIONE_PEROXID_1"/>
    <property type="match status" value="1"/>
</dbReference>
<dbReference type="PANTHER" id="PTHR11592">
    <property type="entry name" value="GLUTATHIONE PEROXIDASE"/>
    <property type="match status" value="1"/>
</dbReference>
<dbReference type="InterPro" id="IPR000889">
    <property type="entry name" value="Glutathione_peroxidase"/>
</dbReference>
<sequence>MSTTIADISVKTIDGRDTLLKEYLGKVLLIVNVASYCGYTSQYKGLEELYQKYRTQGLEILSFPCNDYGMQEPGTNEEIVEFCTTRYGVSFQLFDKVHAQGSQQHPLYAFLTKAVEPTGNVSWNFEKFLVNKQGEVVARFKSAVPPNDLQLVAAIERELAQ</sequence>
<dbReference type="PROSITE" id="PS51355">
    <property type="entry name" value="GLUTATHIONE_PEROXID_3"/>
    <property type="match status" value="1"/>
</dbReference>
<dbReference type="SUPFAM" id="SSF52833">
    <property type="entry name" value="Thioredoxin-like"/>
    <property type="match status" value="1"/>
</dbReference>
<dbReference type="Gene3D" id="3.40.30.10">
    <property type="entry name" value="Glutaredoxin"/>
    <property type="match status" value="1"/>
</dbReference>
<evidence type="ECO:0000313" key="7">
    <source>
        <dbReference type="EMBL" id="MBH8553544.1"/>
    </source>
</evidence>
<reference evidence="7 8" key="1">
    <citation type="journal article" date="2021" name="Int. J. Syst. Evol. Microbiol.">
        <title>Amazonocrinis nigriterrae gen. nov., sp. nov., Atlanticothrix silvestris gen. nov., sp. nov. and Dendronalium phyllosphericum gen. nov., sp. nov., nostocacean cyanobacteria from Brazilian environments.</title>
        <authorList>
            <person name="Alvarenga D.O."/>
            <person name="Andreote A.P.D."/>
            <person name="Branco L.H.Z."/>
            <person name="Delbaje E."/>
            <person name="Cruz R.B."/>
            <person name="Varani A.M."/>
            <person name="Fiore M.F."/>
        </authorList>
    </citation>
    <scope>NUCLEOTIDE SEQUENCE [LARGE SCALE GENOMIC DNA]</scope>
    <source>
        <strain evidence="7 8">CENA357</strain>
    </source>
</reference>
<dbReference type="PIRSF" id="PIRSF000303">
    <property type="entry name" value="Glutathion_perox"/>
    <property type="match status" value="1"/>
</dbReference>
<accession>A0A8J7HEL5</accession>
<comment type="similarity">
    <text evidence="1 5">Belongs to the glutathione peroxidase family.</text>
</comment>
<keyword evidence="3 5" id="KW-0560">Oxidoreductase</keyword>
<dbReference type="PROSITE" id="PS51352">
    <property type="entry name" value="THIOREDOXIN_2"/>
    <property type="match status" value="1"/>
</dbReference>
<evidence type="ECO:0000256" key="2">
    <source>
        <dbReference type="ARBA" id="ARBA00022559"/>
    </source>
</evidence>
<feature type="domain" description="Thioredoxin" evidence="6">
    <location>
        <begin position="1"/>
        <end position="160"/>
    </location>
</feature>
<dbReference type="GO" id="GO:0034599">
    <property type="term" value="P:cellular response to oxidative stress"/>
    <property type="evidence" value="ECO:0007669"/>
    <property type="project" value="TreeGrafter"/>
</dbReference>
<proteinExistence type="inferred from homology"/>
<evidence type="ECO:0000259" key="6">
    <source>
        <dbReference type="PROSITE" id="PS51352"/>
    </source>
</evidence>
<dbReference type="InterPro" id="IPR013766">
    <property type="entry name" value="Thioredoxin_domain"/>
</dbReference>
<feature type="active site" evidence="4">
    <location>
        <position position="37"/>
    </location>
</feature>
<protein>
    <recommendedName>
        <fullName evidence="5">Glutathione peroxidase</fullName>
    </recommendedName>
</protein>
<dbReference type="InterPro" id="IPR029759">
    <property type="entry name" value="GPX_AS"/>
</dbReference>
<dbReference type="PRINTS" id="PR01011">
    <property type="entry name" value="GLUTPROXDASE"/>
</dbReference>
<dbReference type="PANTHER" id="PTHR11592:SF78">
    <property type="entry name" value="GLUTATHIONE PEROXIDASE"/>
    <property type="match status" value="1"/>
</dbReference>
<dbReference type="Proteomes" id="UP000599391">
    <property type="component" value="Unassembled WGS sequence"/>
</dbReference>
<comment type="caution">
    <text evidence="7">The sequence shown here is derived from an EMBL/GenBank/DDBJ whole genome shotgun (WGS) entry which is preliminary data.</text>
</comment>
<name>A0A8J7HEL5_9CYAN</name>
<evidence type="ECO:0000256" key="5">
    <source>
        <dbReference type="RuleBase" id="RU000499"/>
    </source>
</evidence>
<dbReference type="AlphaFoldDB" id="A0A8J7HEL5"/>
<evidence type="ECO:0000256" key="4">
    <source>
        <dbReference type="PIRSR" id="PIRSR000303-1"/>
    </source>
</evidence>